<evidence type="ECO:0000256" key="1">
    <source>
        <dbReference type="SAM" id="MobiDB-lite"/>
    </source>
</evidence>
<feature type="region of interest" description="Disordered" evidence="1">
    <location>
        <begin position="99"/>
        <end position="122"/>
    </location>
</feature>
<proteinExistence type="predicted"/>
<accession>A0A6G1DRS1</accession>
<protein>
    <submittedName>
        <fullName evidence="2">Uncharacterized protein</fullName>
    </submittedName>
</protein>
<feature type="region of interest" description="Disordered" evidence="1">
    <location>
        <begin position="1"/>
        <end position="33"/>
    </location>
</feature>
<sequence>MRRRTQQRRARAATQPASHGTRTTSLRRSGNSCPCSTPGCFPQDDGRAVHHGEGDGDADATAKPPMFYRMAMKLPGCQKVAWSVVRKCVSDLLCGGGEPREVTAEKGREAEHNGLKASGLRG</sequence>
<gene>
    <name evidence="2" type="ORF">E2562_036688</name>
</gene>
<dbReference type="EMBL" id="SPHZ02000006">
    <property type="protein sequence ID" value="KAF0915535.1"/>
    <property type="molecule type" value="Genomic_DNA"/>
</dbReference>
<feature type="compositionally biased region" description="Basic residues" evidence="1">
    <location>
        <begin position="1"/>
        <end position="11"/>
    </location>
</feature>
<reference evidence="2 3" key="1">
    <citation type="submission" date="2019-11" db="EMBL/GenBank/DDBJ databases">
        <title>Whole genome sequence of Oryza granulata.</title>
        <authorList>
            <person name="Li W."/>
        </authorList>
    </citation>
    <scope>NUCLEOTIDE SEQUENCE [LARGE SCALE GENOMIC DNA]</scope>
    <source>
        <strain evidence="3">cv. Menghai</strain>
        <tissue evidence="2">Leaf</tissue>
    </source>
</reference>
<dbReference type="Proteomes" id="UP000479710">
    <property type="component" value="Unassembled WGS sequence"/>
</dbReference>
<evidence type="ECO:0000313" key="2">
    <source>
        <dbReference type="EMBL" id="KAF0915535.1"/>
    </source>
</evidence>
<organism evidence="2 3">
    <name type="scientific">Oryza meyeriana var. granulata</name>
    <dbReference type="NCBI Taxonomy" id="110450"/>
    <lineage>
        <taxon>Eukaryota</taxon>
        <taxon>Viridiplantae</taxon>
        <taxon>Streptophyta</taxon>
        <taxon>Embryophyta</taxon>
        <taxon>Tracheophyta</taxon>
        <taxon>Spermatophyta</taxon>
        <taxon>Magnoliopsida</taxon>
        <taxon>Liliopsida</taxon>
        <taxon>Poales</taxon>
        <taxon>Poaceae</taxon>
        <taxon>BOP clade</taxon>
        <taxon>Oryzoideae</taxon>
        <taxon>Oryzeae</taxon>
        <taxon>Oryzinae</taxon>
        <taxon>Oryza</taxon>
        <taxon>Oryza meyeriana</taxon>
    </lineage>
</organism>
<evidence type="ECO:0000313" key="3">
    <source>
        <dbReference type="Proteomes" id="UP000479710"/>
    </source>
</evidence>
<name>A0A6G1DRS1_9ORYZ</name>
<feature type="compositionally biased region" description="Polar residues" evidence="1">
    <location>
        <begin position="16"/>
        <end position="33"/>
    </location>
</feature>
<keyword evidence="3" id="KW-1185">Reference proteome</keyword>
<comment type="caution">
    <text evidence="2">The sequence shown here is derived from an EMBL/GenBank/DDBJ whole genome shotgun (WGS) entry which is preliminary data.</text>
</comment>
<dbReference type="AlphaFoldDB" id="A0A6G1DRS1"/>
<feature type="compositionally biased region" description="Basic and acidic residues" evidence="1">
    <location>
        <begin position="99"/>
        <end position="114"/>
    </location>
</feature>